<proteinExistence type="inferred from homology"/>
<dbReference type="CDD" id="cd04186">
    <property type="entry name" value="GT_2_like_c"/>
    <property type="match status" value="1"/>
</dbReference>
<dbReference type="PANTHER" id="PTHR43179">
    <property type="entry name" value="RHAMNOSYLTRANSFERASE WBBL"/>
    <property type="match status" value="1"/>
</dbReference>
<dbReference type="STRING" id="1798392.A3A79_04615"/>
<gene>
    <name evidence="5" type="ORF">A3A79_04615</name>
</gene>
<dbReference type="GO" id="GO:0016757">
    <property type="term" value="F:glycosyltransferase activity"/>
    <property type="evidence" value="ECO:0007669"/>
    <property type="project" value="UniProtKB-KW"/>
</dbReference>
<dbReference type="SUPFAM" id="SSF53448">
    <property type="entry name" value="Nucleotide-diphospho-sugar transferases"/>
    <property type="match status" value="1"/>
</dbReference>
<feature type="domain" description="Glycosyltransferase 2-like" evidence="4">
    <location>
        <begin position="6"/>
        <end position="194"/>
    </location>
</feature>
<dbReference type="Proteomes" id="UP000178759">
    <property type="component" value="Unassembled WGS sequence"/>
</dbReference>
<dbReference type="EMBL" id="MFJV01000001">
    <property type="protein sequence ID" value="OGG24438.1"/>
    <property type="molecule type" value="Genomic_DNA"/>
</dbReference>
<name>A0A1F6AIA8_9BACT</name>
<dbReference type="AlphaFoldDB" id="A0A1F6AIA8"/>
<dbReference type="InterPro" id="IPR001173">
    <property type="entry name" value="Glyco_trans_2-like"/>
</dbReference>
<evidence type="ECO:0000256" key="3">
    <source>
        <dbReference type="ARBA" id="ARBA00022679"/>
    </source>
</evidence>
<evidence type="ECO:0000313" key="6">
    <source>
        <dbReference type="Proteomes" id="UP000178759"/>
    </source>
</evidence>
<reference evidence="5 6" key="1">
    <citation type="journal article" date="2016" name="Nat. Commun.">
        <title>Thousands of microbial genomes shed light on interconnected biogeochemical processes in an aquifer system.</title>
        <authorList>
            <person name="Anantharaman K."/>
            <person name="Brown C.T."/>
            <person name="Hug L.A."/>
            <person name="Sharon I."/>
            <person name="Castelle C.J."/>
            <person name="Probst A.J."/>
            <person name="Thomas B.C."/>
            <person name="Singh A."/>
            <person name="Wilkins M.J."/>
            <person name="Karaoz U."/>
            <person name="Brodie E.L."/>
            <person name="Williams K.H."/>
            <person name="Hubbard S.S."/>
            <person name="Banfield J.F."/>
        </authorList>
    </citation>
    <scope>NUCLEOTIDE SEQUENCE [LARGE SCALE GENOMIC DNA]</scope>
</reference>
<keyword evidence="2" id="KW-0328">Glycosyltransferase</keyword>
<protein>
    <recommendedName>
        <fullName evidence="4">Glycosyltransferase 2-like domain-containing protein</fullName>
    </recommendedName>
</protein>
<comment type="caution">
    <text evidence="5">The sequence shown here is derived from an EMBL/GenBank/DDBJ whole genome shotgun (WGS) entry which is preliminary data.</text>
</comment>
<dbReference type="Pfam" id="PF00535">
    <property type="entry name" value="Glycos_transf_2"/>
    <property type="match status" value="1"/>
</dbReference>
<evidence type="ECO:0000256" key="1">
    <source>
        <dbReference type="ARBA" id="ARBA00006739"/>
    </source>
</evidence>
<evidence type="ECO:0000259" key="4">
    <source>
        <dbReference type="Pfam" id="PF00535"/>
    </source>
</evidence>
<dbReference type="PANTHER" id="PTHR43179:SF12">
    <property type="entry name" value="GALACTOFURANOSYLTRANSFERASE GLFT2"/>
    <property type="match status" value="1"/>
</dbReference>
<dbReference type="Gene3D" id="3.90.550.10">
    <property type="entry name" value="Spore Coat Polysaccharide Biosynthesis Protein SpsA, Chain A"/>
    <property type="match status" value="1"/>
</dbReference>
<keyword evidence="3" id="KW-0808">Transferase</keyword>
<organism evidence="5 6">
    <name type="scientific">Candidatus Gottesmanbacteria bacterium RIFCSPLOWO2_01_FULL_43_11b</name>
    <dbReference type="NCBI Taxonomy" id="1798392"/>
    <lineage>
        <taxon>Bacteria</taxon>
        <taxon>Candidatus Gottesmaniibacteriota</taxon>
    </lineage>
</organism>
<sequence>MKKRVSIVIVNWNGYDDTVVALNSLKKIDRREYEVSVIVVDNGSTNDSVSVIQKSHSWVTLIETGKNLGFTGGNNVGIKAAMKDGADFVWLLNNDIVADKSALSILEAFEDSHCGIAGSKIYFAPGKEYHKDWYSKNERGKVFWYAGGIIDWDNMYASHRGVDEVDEGQYDTTEETPFITGCSMMIKREVIETIGILDDKFYLYLEDLDFCLRAKQAGYKLLYLPKSIIWHVNAGSSGGPGNPMHEYYLTRNRLLVGMRYAPIRTKLALVREAIRFLAVGSTIKRKAVLDALICKFGNRYEPKKF</sequence>
<evidence type="ECO:0000256" key="2">
    <source>
        <dbReference type="ARBA" id="ARBA00022676"/>
    </source>
</evidence>
<dbReference type="InterPro" id="IPR029044">
    <property type="entry name" value="Nucleotide-diphossugar_trans"/>
</dbReference>
<comment type="similarity">
    <text evidence="1">Belongs to the glycosyltransferase 2 family.</text>
</comment>
<evidence type="ECO:0000313" key="5">
    <source>
        <dbReference type="EMBL" id="OGG24438.1"/>
    </source>
</evidence>
<accession>A0A1F6AIA8</accession>